<name>A0A6N3BXX2_9BACT</name>
<dbReference type="AlphaFoldDB" id="A0A6N3BXX2"/>
<dbReference type="RefSeq" id="WP_021979750.1">
    <property type="nucleotide sequence ID" value="NZ_AP025941.1"/>
</dbReference>
<accession>A0A6N3BXX2</accession>
<dbReference type="EMBL" id="CACRUT010000013">
    <property type="protein sequence ID" value="VYU07539.1"/>
    <property type="molecule type" value="Genomic_DNA"/>
</dbReference>
<dbReference type="InterPro" id="IPR021474">
    <property type="entry name" value="DUF3127"/>
</dbReference>
<gene>
    <name evidence="1" type="ORF">PCLFYP37_01846</name>
</gene>
<evidence type="ECO:0000313" key="1">
    <source>
        <dbReference type="EMBL" id="VYU07539.1"/>
    </source>
</evidence>
<proteinExistence type="predicted"/>
<reference evidence="1" key="1">
    <citation type="submission" date="2019-11" db="EMBL/GenBank/DDBJ databases">
        <authorList>
            <person name="Feng L."/>
        </authorList>
    </citation>
    <scope>NUCLEOTIDE SEQUENCE</scope>
    <source>
        <strain evidence="1">PclaraLFYP37</strain>
    </source>
</reference>
<protein>
    <submittedName>
        <fullName evidence="1">Uncharacterized protein</fullName>
    </submittedName>
</protein>
<dbReference type="Pfam" id="PF11325">
    <property type="entry name" value="DUF3127"/>
    <property type="match status" value="1"/>
</dbReference>
<organism evidence="1">
    <name type="scientific">Paraprevotella clara</name>
    <dbReference type="NCBI Taxonomy" id="454154"/>
    <lineage>
        <taxon>Bacteria</taxon>
        <taxon>Pseudomonadati</taxon>
        <taxon>Bacteroidota</taxon>
        <taxon>Bacteroidia</taxon>
        <taxon>Bacteroidales</taxon>
        <taxon>Prevotellaceae</taxon>
        <taxon>Paraprevotella</taxon>
    </lineage>
</organism>
<sequence>MEITGKIIAVLPERGGVSQRTGSEWKVQEYVLETQEQYPRKMCFDVFGADKIAQFAIKIGDQLTVSFDIDAREYNGRWYNSIRAWKVERATAPAESPAGPVPFPPVSDAAPVDFSAGDSKDDLPF</sequence>